<organism evidence="1 2">
    <name type="scientific">Roseofilum reptotaenium AO1-A</name>
    <dbReference type="NCBI Taxonomy" id="1925591"/>
    <lineage>
        <taxon>Bacteria</taxon>
        <taxon>Bacillati</taxon>
        <taxon>Cyanobacteriota</taxon>
        <taxon>Cyanophyceae</taxon>
        <taxon>Desertifilales</taxon>
        <taxon>Desertifilaceae</taxon>
        <taxon>Roseofilum</taxon>
    </lineage>
</organism>
<evidence type="ECO:0000313" key="1">
    <source>
        <dbReference type="EMBL" id="OJJ25271.1"/>
    </source>
</evidence>
<dbReference type="EMBL" id="MLAW01000019">
    <property type="protein sequence ID" value="OJJ25271.1"/>
    <property type="molecule type" value="Genomic_DNA"/>
</dbReference>
<reference evidence="1" key="1">
    <citation type="submission" date="2016-10" db="EMBL/GenBank/DDBJ databases">
        <title>CRISPR-Cas defence system in Roseofilum reptotaenium: evidence of a bacteriophage-cyanobacterium arms race in the coral black band disease.</title>
        <authorList>
            <person name="Buerger P."/>
            <person name="Wood-Charlson E.M."/>
            <person name="Weynberg K.D."/>
            <person name="Willis B."/>
            <person name="Van Oppen M.J."/>
        </authorList>
    </citation>
    <scope>NUCLEOTIDE SEQUENCE [LARGE SCALE GENOMIC DNA]</scope>
    <source>
        <strain evidence="1">AO1-A</strain>
    </source>
</reference>
<proteinExistence type="predicted"/>
<name>A0A1L9QRG7_9CYAN</name>
<evidence type="ECO:0000313" key="2">
    <source>
        <dbReference type="Proteomes" id="UP000183940"/>
    </source>
</evidence>
<protein>
    <submittedName>
        <fullName evidence="1">Uncharacterized protein</fullName>
    </submittedName>
</protein>
<comment type="caution">
    <text evidence="1">The sequence shown here is derived from an EMBL/GenBank/DDBJ whole genome shotgun (WGS) entry which is preliminary data.</text>
</comment>
<gene>
    <name evidence="1" type="ORF">BI308_12365</name>
</gene>
<dbReference type="Proteomes" id="UP000183940">
    <property type="component" value="Unassembled WGS sequence"/>
</dbReference>
<sequence length="88" mass="10195">MKARLMKNNLSIVNIEKIDESNIFKVTCLVDNEEREYQIKFEGIGASIPGELEDITTQSLKRSWKFGEIIFAFYQGEHLVFPIDLNNL</sequence>
<accession>A0A1L9QRG7</accession>
<keyword evidence="2" id="KW-1185">Reference proteome</keyword>
<dbReference type="AlphaFoldDB" id="A0A1L9QRG7"/>
<dbReference type="STRING" id="1925591.BI308_12365"/>